<dbReference type="EMBL" id="RRYP01019538">
    <property type="protein sequence ID" value="TNV73207.1"/>
    <property type="molecule type" value="Genomic_DNA"/>
</dbReference>
<accession>A0A8J8NDI5</accession>
<sequence length="72" mass="7667">MPCFLNSSQKGALNLNFSETNSDSPESALVRALDVLSSRANTGGFTIVLTVQTNPLYPLSRNLPAGAALEER</sequence>
<organism evidence="1 2">
    <name type="scientific">Halteria grandinella</name>
    <dbReference type="NCBI Taxonomy" id="5974"/>
    <lineage>
        <taxon>Eukaryota</taxon>
        <taxon>Sar</taxon>
        <taxon>Alveolata</taxon>
        <taxon>Ciliophora</taxon>
        <taxon>Intramacronucleata</taxon>
        <taxon>Spirotrichea</taxon>
        <taxon>Stichotrichia</taxon>
        <taxon>Sporadotrichida</taxon>
        <taxon>Halteriidae</taxon>
        <taxon>Halteria</taxon>
    </lineage>
</organism>
<evidence type="ECO:0000313" key="2">
    <source>
        <dbReference type="Proteomes" id="UP000785679"/>
    </source>
</evidence>
<protein>
    <submittedName>
        <fullName evidence="1">Uncharacterized protein</fullName>
    </submittedName>
</protein>
<keyword evidence="2" id="KW-1185">Reference proteome</keyword>
<proteinExistence type="predicted"/>
<gene>
    <name evidence="1" type="ORF">FGO68_gene12033</name>
</gene>
<dbReference type="AlphaFoldDB" id="A0A8J8NDI5"/>
<reference evidence="1" key="1">
    <citation type="submission" date="2019-06" db="EMBL/GenBank/DDBJ databases">
        <authorList>
            <person name="Zheng W."/>
        </authorList>
    </citation>
    <scope>NUCLEOTIDE SEQUENCE</scope>
    <source>
        <strain evidence="1">QDHG01</strain>
    </source>
</reference>
<dbReference type="Proteomes" id="UP000785679">
    <property type="component" value="Unassembled WGS sequence"/>
</dbReference>
<name>A0A8J8NDI5_HALGN</name>
<comment type="caution">
    <text evidence="1">The sequence shown here is derived from an EMBL/GenBank/DDBJ whole genome shotgun (WGS) entry which is preliminary data.</text>
</comment>
<evidence type="ECO:0000313" key="1">
    <source>
        <dbReference type="EMBL" id="TNV73207.1"/>
    </source>
</evidence>